<proteinExistence type="predicted"/>
<gene>
    <name evidence="1" type="ORF">FOTG_18510</name>
</gene>
<sequence>MRSDKMDQVQDPYEQVELPVIHWDHSTVLCCKVTPWLG</sequence>
<dbReference type="EMBL" id="JH658191">
    <property type="protein sequence ID" value="EXM13023.1"/>
    <property type="molecule type" value="Genomic_DNA"/>
</dbReference>
<dbReference type="HOGENOM" id="CLU_3335618_0_0_1"/>
<name>X0KHQ5_FUSOX</name>
<dbReference type="Proteomes" id="UP000030701">
    <property type="component" value="Unassembled WGS sequence"/>
</dbReference>
<evidence type="ECO:0000313" key="1">
    <source>
        <dbReference type="EMBL" id="EXM13023.1"/>
    </source>
</evidence>
<dbReference type="AlphaFoldDB" id="X0KHQ5"/>
<accession>X0KHQ5</accession>
<reference evidence="1" key="1">
    <citation type="submission" date="2011-11" db="EMBL/GenBank/DDBJ databases">
        <title>The Genome Sequence of Fusarium oxysporum Cotton.</title>
        <authorList>
            <consortium name="The Broad Institute Genome Sequencing Platform"/>
            <person name="Ma L.-J."/>
            <person name="Gale L.R."/>
            <person name="Schwartz D.C."/>
            <person name="Zhou S."/>
            <person name="Corby-Kistler H."/>
            <person name="Young S.K."/>
            <person name="Zeng Q."/>
            <person name="Gargeya S."/>
            <person name="Fitzgerald M."/>
            <person name="Haas B."/>
            <person name="Abouelleil A."/>
            <person name="Alvarado L."/>
            <person name="Arachchi H.M."/>
            <person name="Berlin A."/>
            <person name="Brown A."/>
            <person name="Chapman S.B."/>
            <person name="Chen Z."/>
            <person name="Dunbar C."/>
            <person name="Freedman E."/>
            <person name="Gearin G."/>
            <person name="Goldberg J."/>
            <person name="Griggs A."/>
            <person name="Gujja S."/>
            <person name="Heiman D."/>
            <person name="Howarth C."/>
            <person name="Larson L."/>
            <person name="Lui A."/>
            <person name="MacDonald P.J.P."/>
            <person name="Montmayeur A."/>
            <person name="Murphy C."/>
            <person name="Neiman D."/>
            <person name="Pearson M."/>
            <person name="Priest M."/>
            <person name="Roberts A."/>
            <person name="Saif S."/>
            <person name="Shea T."/>
            <person name="Shenoy N."/>
            <person name="Sisk P."/>
            <person name="Stolte C."/>
            <person name="Sykes S."/>
            <person name="Wortman J."/>
            <person name="Nusbaum C."/>
            <person name="Birren B."/>
        </authorList>
    </citation>
    <scope>NUCLEOTIDE SEQUENCE [LARGE SCALE GENOMIC DNA]</scope>
    <source>
        <strain evidence="1">25433</strain>
    </source>
</reference>
<protein>
    <submittedName>
        <fullName evidence="1">Uncharacterized protein</fullName>
    </submittedName>
</protein>
<reference evidence="1" key="2">
    <citation type="submission" date="2012-05" db="EMBL/GenBank/DDBJ databases">
        <title>The Genome Annotation of Fusarium oxysporum Cotton.</title>
        <authorList>
            <consortium name="The Broad Institute Genomics Platform"/>
            <person name="Ma L.-J."/>
            <person name="Corby-Kistler H."/>
            <person name="Broz K."/>
            <person name="Gale L.R."/>
            <person name="Jonkers W."/>
            <person name="O'Donnell K."/>
            <person name="Ploetz R."/>
            <person name="Steinberg C."/>
            <person name="Schwartz D.C."/>
            <person name="VanEtten H."/>
            <person name="Zhou S."/>
            <person name="Young S.K."/>
            <person name="Zeng Q."/>
            <person name="Gargeya S."/>
            <person name="Fitzgerald M."/>
            <person name="Abouelleil A."/>
            <person name="Alvarado L."/>
            <person name="Chapman S.B."/>
            <person name="Gainer-Dewar J."/>
            <person name="Goldberg J."/>
            <person name="Griggs A."/>
            <person name="Gujja S."/>
            <person name="Hansen M."/>
            <person name="Howarth C."/>
            <person name="Imamovic A."/>
            <person name="Ireland A."/>
            <person name="Larimer J."/>
            <person name="McCowan C."/>
            <person name="Murphy C."/>
            <person name="Pearson M."/>
            <person name="Poon T.W."/>
            <person name="Priest M."/>
            <person name="Roberts A."/>
            <person name="Saif S."/>
            <person name="Shea T."/>
            <person name="Sykes S."/>
            <person name="Wortman J."/>
            <person name="Nusbaum C."/>
            <person name="Birren B."/>
        </authorList>
    </citation>
    <scope>NUCLEOTIDE SEQUENCE</scope>
    <source>
        <strain evidence="1">25433</strain>
    </source>
</reference>
<organism evidence="1">
    <name type="scientific">Fusarium oxysporum f. sp. vasinfectum 25433</name>
    <dbReference type="NCBI Taxonomy" id="1089449"/>
    <lineage>
        <taxon>Eukaryota</taxon>
        <taxon>Fungi</taxon>
        <taxon>Dikarya</taxon>
        <taxon>Ascomycota</taxon>
        <taxon>Pezizomycotina</taxon>
        <taxon>Sordariomycetes</taxon>
        <taxon>Hypocreomycetidae</taxon>
        <taxon>Hypocreales</taxon>
        <taxon>Nectriaceae</taxon>
        <taxon>Fusarium</taxon>
        <taxon>Fusarium oxysporum species complex</taxon>
    </lineage>
</organism>